<name>A0ACC2PLF9_9HYME</name>
<protein>
    <submittedName>
        <fullName evidence="1">Uncharacterized protein</fullName>
    </submittedName>
</protein>
<reference evidence="1" key="1">
    <citation type="submission" date="2023-04" db="EMBL/GenBank/DDBJ databases">
        <title>A chromosome-level genome assembly of the parasitoid wasp Eretmocerus hayati.</title>
        <authorList>
            <person name="Zhong Y."/>
            <person name="Liu S."/>
            <person name="Liu Y."/>
        </authorList>
    </citation>
    <scope>NUCLEOTIDE SEQUENCE</scope>
    <source>
        <strain evidence="1">ZJU_SS_LIU_2023</strain>
    </source>
</reference>
<sequence>MISEARAEIDGTSEKFVRPGSTLQLHCLVKKSTETPSYLFWYHNRRMINYDVERGVNVSTDLQARESWLEVPRASGRHSGNYTCEASNATPAKVTVHIFNGDNPAAMQHSLASSPSVIACSALMTLSTALKLAIQRAFVYAGS</sequence>
<gene>
    <name evidence="1" type="ORF">QAD02_019673</name>
</gene>
<proteinExistence type="predicted"/>
<dbReference type="Proteomes" id="UP001239111">
    <property type="component" value="Chromosome 1"/>
</dbReference>
<accession>A0ACC2PLF9</accession>
<organism evidence="1 2">
    <name type="scientific">Eretmocerus hayati</name>
    <dbReference type="NCBI Taxonomy" id="131215"/>
    <lineage>
        <taxon>Eukaryota</taxon>
        <taxon>Metazoa</taxon>
        <taxon>Ecdysozoa</taxon>
        <taxon>Arthropoda</taxon>
        <taxon>Hexapoda</taxon>
        <taxon>Insecta</taxon>
        <taxon>Pterygota</taxon>
        <taxon>Neoptera</taxon>
        <taxon>Endopterygota</taxon>
        <taxon>Hymenoptera</taxon>
        <taxon>Apocrita</taxon>
        <taxon>Proctotrupomorpha</taxon>
        <taxon>Chalcidoidea</taxon>
        <taxon>Aphelinidae</taxon>
        <taxon>Aphelininae</taxon>
        <taxon>Eretmocerus</taxon>
    </lineage>
</organism>
<keyword evidence="2" id="KW-1185">Reference proteome</keyword>
<evidence type="ECO:0000313" key="2">
    <source>
        <dbReference type="Proteomes" id="UP001239111"/>
    </source>
</evidence>
<dbReference type="EMBL" id="CM056741">
    <property type="protein sequence ID" value="KAJ8683881.1"/>
    <property type="molecule type" value="Genomic_DNA"/>
</dbReference>
<comment type="caution">
    <text evidence="1">The sequence shown here is derived from an EMBL/GenBank/DDBJ whole genome shotgun (WGS) entry which is preliminary data.</text>
</comment>
<evidence type="ECO:0000313" key="1">
    <source>
        <dbReference type="EMBL" id="KAJ8683881.1"/>
    </source>
</evidence>